<dbReference type="EMBL" id="BLAF01000037">
    <property type="protein sequence ID" value="GES22968.1"/>
    <property type="molecule type" value="Genomic_DNA"/>
</dbReference>
<sequence>MEQMVLRAFAVIVVSFLWEIVLALFWGRSKDPGRRSMSEWRPLDPAERSHGGGGGGRSPREIKGLGGWENPVSAGRGAQGESKDWMGEPREKWR</sequence>
<protein>
    <submittedName>
        <fullName evidence="3">Uncharacterized protein</fullName>
    </submittedName>
</protein>
<keyword evidence="4" id="KW-1185">Reference proteome</keyword>
<proteinExistence type="predicted"/>
<feature type="region of interest" description="Disordered" evidence="1">
    <location>
        <begin position="30"/>
        <end position="94"/>
    </location>
</feature>
<evidence type="ECO:0000313" key="3">
    <source>
        <dbReference type="EMBL" id="GES22968.1"/>
    </source>
</evidence>
<keyword evidence="2" id="KW-0812">Transmembrane</keyword>
<feature type="transmembrane region" description="Helical" evidence="2">
    <location>
        <begin position="6"/>
        <end position="27"/>
    </location>
</feature>
<gene>
    <name evidence="3" type="ORF">Aple_058670</name>
</gene>
<comment type="caution">
    <text evidence="3">The sequence shown here is derived from an EMBL/GenBank/DDBJ whole genome shotgun (WGS) entry which is preliminary data.</text>
</comment>
<name>A0A5M3XXE5_9ACTN</name>
<dbReference type="AlphaFoldDB" id="A0A5M3XXE5"/>
<organism evidence="3 4">
    <name type="scientific">Acrocarpospora pleiomorpha</name>
    <dbReference type="NCBI Taxonomy" id="90975"/>
    <lineage>
        <taxon>Bacteria</taxon>
        <taxon>Bacillati</taxon>
        <taxon>Actinomycetota</taxon>
        <taxon>Actinomycetes</taxon>
        <taxon>Streptosporangiales</taxon>
        <taxon>Streptosporangiaceae</taxon>
        <taxon>Acrocarpospora</taxon>
    </lineage>
</organism>
<feature type="compositionally biased region" description="Basic and acidic residues" evidence="1">
    <location>
        <begin position="30"/>
        <end position="50"/>
    </location>
</feature>
<feature type="compositionally biased region" description="Basic and acidic residues" evidence="1">
    <location>
        <begin position="81"/>
        <end position="94"/>
    </location>
</feature>
<evidence type="ECO:0000256" key="1">
    <source>
        <dbReference type="SAM" id="MobiDB-lite"/>
    </source>
</evidence>
<dbReference type="Proteomes" id="UP000377595">
    <property type="component" value="Unassembled WGS sequence"/>
</dbReference>
<keyword evidence="2" id="KW-0472">Membrane</keyword>
<reference evidence="3 4" key="1">
    <citation type="submission" date="2019-10" db="EMBL/GenBank/DDBJ databases">
        <title>Whole genome shotgun sequence of Acrocarpospora pleiomorpha NBRC 16267.</title>
        <authorList>
            <person name="Ichikawa N."/>
            <person name="Kimura A."/>
            <person name="Kitahashi Y."/>
            <person name="Komaki H."/>
            <person name="Oguchi A."/>
        </authorList>
    </citation>
    <scope>NUCLEOTIDE SEQUENCE [LARGE SCALE GENOMIC DNA]</scope>
    <source>
        <strain evidence="3 4">NBRC 16267</strain>
    </source>
</reference>
<evidence type="ECO:0000256" key="2">
    <source>
        <dbReference type="SAM" id="Phobius"/>
    </source>
</evidence>
<accession>A0A5M3XXE5</accession>
<keyword evidence="2" id="KW-1133">Transmembrane helix</keyword>
<evidence type="ECO:0000313" key="4">
    <source>
        <dbReference type="Proteomes" id="UP000377595"/>
    </source>
</evidence>